<feature type="domain" description="Peptidase S11 D-alanyl-D-alanine carboxypeptidase A N-terminal" evidence="10">
    <location>
        <begin position="31"/>
        <end position="277"/>
    </location>
</feature>
<evidence type="ECO:0000256" key="2">
    <source>
        <dbReference type="ARBA" id="ARBA00022729"/>
    </source>
</evidence>
<organism evidence="11 12">
    <name type="scientific">Paenibacillus albidus</name>
    <dbReference type="NCBI Taxonomy" id="2041023"/>
    <lineage>
        <taxon>Bacteria</taxon>
        <taxon>Bacillati</taxon>
        <taxon>Bacillota</taxon>
        <taxon>Bacilli</taxon>
        <taxon>Bacillales</taxon>
        <taxon>Paenibacillaceae</taxon>
        <taxon>Paenibacillus</taxon>
    </lineage>
</organism>
<keyword evidence="2" id="KW-0732">Signal</keyword>
<evidence type="ECO:0000256" key="5">
    <source>
        <dbReference type="ARBA" id="ARBA00022984"/>
    </source>
</evidence>
<dbReference type="InterPro" id="IPR001967">
    <property type="entry name" value="Peptidase_S11_N"/>
</dbReference>
<evidence type="ECO:0000256" key="6">
    <source>
        <dbReference type="ARBA" id="ARBA00023316"/>
    </source>
</evidence>
<evidence type="ECO:0000259" key="10">
    <source>
        <dbReference type="Pfam" id="PF00768"/>
    </source>
</evidence>
<evidence type="ECO:0000256" key="4">
    <source>
        <dbReference type="ARBA" id="ARBA00022960"/>
    </source>
</evidence>
<accession>A0A917CQJ2</accession>
<dbReference type="PRINTS" id="PR00725">
    <property type="entry name" value="DADACBPTASE1"/>
</dbReference>
<name>A0A917CQJ2_9BACL</name>
<dbReference type="Gene3D" id="3.40.710.10">
    <property type="entry name" value="DD-peptidase/beta-lactamase superfamily"/>
    <property type="match status" value="1"/>
</dbReference>
<dbReference type="RefSeq" id="WP_189028983.1">
    <property type="nucleotide sequence ID" value="NZ_BMKR01000023.1"/>
</dbReference>
<dbReference type="PANTHER" id="PTHR21581:SF11">
    <property type="entry name" value="D-ALANYL-D-ALANINE CARBOXYPEPTIDASE DACA"/>
    <property type="match status" value="1"/>
</dbReference>
<keyword evidence="5" id="KW-0573">Peptidoglycan synthesis</keyword>
<dbReference type="GO" id="GO:0009002">
    <property type="term" value="F:serine-type D-Ala-D-Ala carboxypeptidase activity"/>
    <property type="evidence" value="ECO:0007669"/>
    <property type="project" value="InterPro"/>
</dbReference>
<reference evidence="11" key="1">
    <citation type="journal article" date="2014" name="Int. J. Syst. Evol. Microbiol.">
        <title>Complete genome sequence of Corynebacterium casei LMG S-19264T (=DSM 44701T), isolated from a smear-ripened cheese.</title>
        <authorList>
            <consortium name="US DOE Joint Genome Institute (JGI-PGF)"/>
            <person name="Walter F."/>
            <person name="Albersmeier A."/>
            <person name="Kalinowski J."/>
            <person name="Ruckert C."/>
        </authorList>
    </citation>
    <scope>NUCLEOTIDE SEQUENCE</scope>
    <source>
        <strain evidence="11">CGMCC 1.16134</strain>
    </source>
</reference>
<dbReference type="GO" id="GO:0009252">
    <property type="term" value="P:peptidoglycan biosynthetic process"/>
    <property type="evidence" value="ECO:0007669"/>
    <property type="project" value="UniProtKB-KW"/>
</dbReference>
<comment type="caution">
    <text evidence="11">The sequence shown here is derived from an EMBL/GenBank/DDBJ whole genome shotgun (WGS) entry which is preliminary data.</text>
</comment>
<evidence type="ECO:0000256" key="3">
    <source>
        <dbReference type="ARBA" id="ARBA00022801"/>
    </source>
</evidence>
<keyword evidence="11" id="KW-0121">Carboxypeptidase</keyword>
<dbReference type="AlphaFoldDB" id="A0A917CQJ2"/>
<sequence length="315" mass="33706">MNRRIAVGAATALVIVACLIAFKPVVLGFKPYIKANAAVLLDMDSGSIWLNKNGDEPMPAASVSKLMTEMIVLDHISAGKTRWDDRVHISAYASTAGGVTLSLKQGESYTVRELFEGISIYSANDAALALAEHLAGSEPSFVILMNDKARSLGMSPATIFANATGLPVSDVNPNRPPGQRSRETVMTAKDTARLAAALIDHHPEVLGHSSRTQMQLKGKGLYVSNTNLMLPAMGGAYAYEGTDGLKTGYDTRTGYCIAGTAERGGRRMIAVVMGAETRHSRFEGAASLFDYGFYKTLPAGERMKWIMHALGFVTG</sequence>
<dbReference type="Pfam" id="PF00768">
    <property type="entry name" value="Peptidase_S11"/>
    <property type="match status" value="1"/>
</dbReference>
<evidence type="ECO:0000256" key="1">
    <source>
        <dbReference type="ARBA" id="ARBA00007164"/>
    </source>
</evidence>
<dbReference type="InterPro" id="IPR018044">
    <property type="entry name" value="Peptidase_S11"/>
</dbReference>
<keyword evidence="6" id="KW-0961">Cell wall biogenesis/degradation</keyword>
<feature type="active site" evidence="7">
    <location>
        <position position="122"/>
    </location>
</feature>
<feature type="binding site" evidence="8">
    <location>
        <position position="246"/>
    </location>
    <ligand>
        <name>substrate</name>
    </ligand>
</feature>
<feature type="active site" description="Acyl-ester intermediate" evidence="7">
    <location>
        <position position="62"/>
    </location>
</feature>
<comment type="similarity">
    <text evidence="1 9">Belongs to the peptidase S11 family.</text>
</comment>
<keyword evidence="11" id="KW-0645">Protease</keyword>
<protein>
    <submittedName>
        <fullName evidence="11">D-alanyl-D-alanine carboxypeptidase</fullName>
    </submittedName>
</protein>
<dbReference type="Proteomes" id="UP000637643">
    <property type="component" value="Unassembled WGS sequence"/>
</dbReference>
<dbReference type="EMBL" id="BMKR01000023">
    <property type="protein sequence ID" value="GGF95390.1"/>
    <property type="molecule type" value="Genomic_DNA"/>
</dbReference>
<evidence type="ECO:0000313" key="11">
    <source>
        <dbReference type="EMBL" id="GGF95390.1"/>
    </source>
</evidence>
<feature type="active site" description="Proton acceptor" evidence="7">
    <location>
        <position position="65"/>
    </location>
</feature>
<dbReference type="SUPFAM" id="SSF56601">
    <property type="entry name" value="beta-lactamase/transpeptidase-like"/>
    <property type="match status" value="1"/>
</dbReference>
<keyword evidence="3" id="KW-0378">Hydrolase</keyword>
<evidence type="ECO:0000256" key="9">
    <source>
        <dbReference type="RuleBase" id="RU004016"/>
    </source>
</evidence>
<keyword evidence="4" id="KW-0133">Cell shape</keyword>
<gene>
    <name evidence="11" type="primary">dacA</name>
    <name evidence="11" type="ORF">GCM10010912_45440</name>
</gene>
<dbReference type="GO" id="GO:0008360">
    <property type="term" value="P:regulation of cell shape"/>
    <property type="evidence" value="ECO:0007669"/>
    <property type="project" value="UniProtKB-KW"/>
</dbReference>
<dbReference type="PROSITE" id="PS51257">
    <property type="entry name" value="PROKAR_LIPOPROTEIN"/>
    <property type="match status" value="1"/>
</dbReference>
<evidence type="ECO:0000256" key="8">
    <source>
        <dbReference type="PIRSR" id="PIRSR618044-2"/>
    </source>
</evidence>
<evidence type="ECO:0000313" key="12">
    <source>
        <dbReference type="Proteomes" id="UP000637643"/>
    </source>
</evidence>
<dbReference type="InterPro" id="IPR012338">
    <property type="entry name" value="Beta-lactam/transpept-like"/>
</dbReference>
<proteinExistence type="inferred from homology"/>
<keyword evidence="12" id="KW-1185">Reference proteome</keyword>
<reference evidence="11" key="2">
    <citation type="submission" date="2020-09" db="EMBL/GenBank/DDBJ databases">
        <authorList>
            <person name="Sun Q."/>
            <person name="Zhou Y."/>
        </authorList>
    </citation>
    <scope>NUCLEOTIDE SEQUENCE</scope>
    <source>
        <strain evidence="11">CGMCC 1.16134</strain>
    </source>
</reference>
<dbReference type="GO" id="GO:0071555">
    <property type="term" value="P:cell wall organization"/>
    <property type="evidence" value="ECO:0007669"/>
    <property type="project" value="UniProtKB-KW"/>
</dbReference>
<evidence type="ECO:0000256" key="7">
    <source>
        <dbReference type="PIRSR" id="PIRSR618044-1"/>
    </source>
</evidence>
<dbReference type="PANTHER" id="PTHR21581">
    <property type="entry name" value="D-ALANYL-D-ALANINE CARBOXYPEPTIDASE"/>
    <property type="match status" value="1"/>
</dbReference>
<dbReference type="GO" id="GO:0006508">
    <property type="term" value="P:proteolysis"/>
    <property type="evidence" value="ECO:0007669"/>
    <property type="project" value="InterPro"/>
</dbReference>